<accession>A0A0G0H1D1</accession>
<evidence type="ECO:0000313" key="3">
    <source>
        <dbReference type="Proteomes" id="UP000033876"/>
    </source>
</evidence>
<gene>
    <name evidence="2" type="ORF">US50_C0001G0004</name>
</gene>
<proteinExistence type="predicted"/>
<feature type="signal peptide" evidence="1">
    <location>
        <begin position="1"/>
        <end position="23"/>
    </location>
</feature>
<dbReference type="AlphaFoldDB" id="A0A0G0H1D1"/>
<keyword evidence="1" id="KW-0732">Signal</keyword>
<dbReference type="EMBL" id="LBTF01000001">
    <property type="protein sequence ID" value="KKQ36002.1"/>
    <property type="molecule type" value="Genomic_DNA"/>
</dbReference>
<feature type="chain" id="PRO_5002532310" evidence="1">
    <location>
        <begin position="24"/>
        <end position="164"/>
    </location>
</feature>
<sequence>MKKLILLSLLISLSVMIWLPVSAQTDEKEIMPVSFCLSSTHKLASMMSDIQVNNYLKTRTVLTISTMFIEGEEFMAIIGLYKDTTLQPGFYVKNGKKWCWVASLFYVWGDYFPSHVRIYKPKERFSYCDENESIELVYTDYKGGEYSEIFDPKTKEVVAIVNHY</sequence>
<evidence type="ECO:0000256" key="1">
    <source>
        <dbReference type="SAM" id="SignalP"/>
    </source>
</evidence>
<evidence type="ECO:0000313" key="2">
    <source>
        <dbReference type="EMBL" id="KKQ36002.1"/>
    </source>
</evidence>
<protein>
    <submittedName>
        <fullName evidence="2">Uncharacterized protein</fullName>
    </submittedName>
</protein>
<organism evidence="2 3">
    <name type="scientific">Candidatus Nomurabacteria bacterium GW2011_GWB1_37_5</name>
    <dbReference type="NCBI Taxonomy" id="1618742"/>
    <lineage>
        <taxon>Bacteria</taxon>
        <taxon>Candidatus Nomuraibacteriota</taxon>
    </lineage>
</organism>
<comment type="caution">
    <text evidence="2">The sequence shown here is derived from an EMBL/GenBank/DDBJ whole genome shotgun (WGS) entry which is preliminary data.</text>
</comment>
<name>A0A0G0H1D1_9BACT</name>
<dbReference type="Proteomes" id="UP000033876">
    <property type="component" value="Unassembled WGS sequence"/>
</dbReference>
<reference evidence="2 3" key="1">
    <citation type="journal article" date="2015" name="Nature">
        <title>rRNA introns, odd ribosomes, and small enigmatic genomes across a large radiation of phyla.</title>
        <authorList>
            <person name="Brown C.T."/>
            <person name="Hug L.A."/>
            <person name="Thomas B.C."/>
            <person name="Sharon I."/>
            <person name="Castelle C.J."/>
            <person name="Singh A."/>
            <person name="Wilkins M.J."/>
            <person name="Williams K.H."/>
            <person name="Banfield J.F."/>
        </authorList>
    </citation>
    <scope>NUCLEOTIDE SEQUENCE [LARGE SCALE GENOMIC DNA]</scope>
</reference>